<dbReference type="SUPFAM" id="SSF56112">
    <property type="entry name" value="Protein kinase-like (PK-like)"/>
    <property type="match status" value="1"/>
</dbReference>
<protein>
    <recommendedName>
        <fullName evidence="1">non-specific serine/threonine protein kinase</fullName>
        <ecNumber evidence="1">2.7.11.1</ecNumber>
    </recommendedName>
</protein>
<organism evidence="8 9">
    <name type="scientific">Podospora australis</name>
    <dbReference type="NCBI Taxonomy" id="1536484"/>
    <lineage>
        <taxon>Eukaryota</taxon>
        <taxon>Fungi</taxon>
        <taxon>Dikarya</taxon>
        <taxon>Ascomycota</taxon>
        <taxon>Pezizomycotina</taxon>
        <taxon>Sordariomycetes</taxon>
        <taxon>Sordariomycetidae</taxon>
        <taxon>Sordariales</taxon>
        <taxon>Podosporaceae</taxon>
        <taxon>Podospora</taxon>
    </lineage>
</organism>
<dbReference type="PANTHER" id="PTHR43671">
    <property type="entry name" value="SERINE/THREONINE-PROTEIN KINASE NEK"/>
    <property type="match status" value="1"/>
</dbReference>
<name>A0AAN6WY58_9PEZI</name>
<dbReference type="PROSITE" id="PS00108">
    <property type="entry name" value="PROTEIN_KINASE_ST"/>
    <property type="match status" value="1"/>
</dbReference>
<dbReference type="AlphaFoldDB" id="A0AAN6WY58"/>
<feature type="compositionally biased region" description="Basic and acidic residues" evidence="6">
    <location>
        <begin position="454"/>
        <end position="466"/>
    </location>
</feature>
<feature type="domain" description="Protein kinase" evidence="7">
    <location>
        <begin position="44"/>
        <end position="317"/>
    </location>
</feature>
<keyword evidence="9" id="KW-1185">Reference proteome</keyword>
<evidence type="ECO:0000256" key="2">
    <source>
        <dbReference type="ARBA" id="ARBA00022679"/>
    </source>
</evidence>
<feature type="compositionally biased region" description="Basic residues" evidence="6">
    <location>
        <begin position="431"/>
        <end position="448"/>
    </location>
</feature>
<evidence type="ECO:0000313" key="9">
    <source>
        <dbReference type="Proteomes" id="UP001302126"/>
    </source>
</evidence>
<dbReference type="CDD" id="cd00180">
    <property type="entry name" value="PKc"/>
    <property type="match status" value="1"/>
</dbReference>
<dbReference type="GO" id="GO:0005524">
    <property type="term" value="F:ATP binding"/>
    <property type="evidence" value="ECO:0007669"/>
    <property type="project" value="UniProtKB-KW"/>
</dbReference>
<dbReference type="Pfam" id="PF00069">
    <property type="entry name" value="Pkinase"/>
    <property type="match status" value="1"/>
</dbReference>
<proteinExistence type="predicted"/>
<reference evidence="8" key="2">
    <citation type="submission" date="2023-05" db="EMBL/GenBank/DDBJ databases">
        <authorList>
            <consortium name="Lawrence Berkeley National Laboratory"/>
            <person name="Steindorff A."/>
            <person name="Hensen N."/>
            <person name="Bonometti L."/>
            <person name="Westerberg I."/>
            <person name="Brannstrom I.O."/>
            <person name="Guillou S."/>
            <person name="Cros-Aarteil S."/>
            <person name="Calhoun S."/>
            <person name="Haridas S."/>
            <person name="Kuo A."/>
            <person name="Mondo S."/>
            <person name="Pangilinan J."/>
            <person name="Riley R."/>
            <person name="Labutti K."/>
            <person name="Andreopoulos B."/>
            <person name="Lipzen A."/>
            <person name="Chen C."/>
            <person name="Yanf M."/>
            <person name="Daum C."/>
            <person name="Ng V."/>
            <person name="Clum A."/>
            <person name="Ohm R."/>
            <person name="Martin F."/>
            <person name="Silar P."/>
            <person name="Natvig D."/>
            <person name="Lalanne C."/>
            <person name="Gautier V."/>
            <person name="Ament-Velasquez S.L."/>
            <person name="Kruys A."/>
            <person name="Hutchinson M.I."/>
            <person name="Powell A.J."/>
            <person name="Barry K."/>
            <person name="Miller A.N."/>
            <person name="Grigoriev I.V."/>
            <person name="Debuchy R."/>
            <person name="Gladieux P."/>
            <person name="Thoren M.H."/>
            <person name="Johannesson H."/>
        </authorList>
    </citation>
    <scope>NUCLEOTIDE SEQUENCE</scope>
    <source>
        <strain evidence="8">PSN309</strain>
    </source>
</reference>
<dbReference type="GO" id="GO:0004674">
    <property type="term" value="F:protein serine/threonine kinase activity"/>
    <property type="evidence" value="ECO:0007669"/>
    <property type="project" value="UniProtKB-EC"/>
</dbReference>
<keyword evidence="5" id="KW-0067">ATP-binding</keyword>
<keyword evidence="4 8" id="KW-0418">Kinase</keyword>
<comment type="caution">
    <text evidence="8">The sequence shown here is derived from an EMBL/GenBank/DDBJ whole genome shotgun (WGS) entry which is preliminary data.</text>
</comment>
<gene>
    <name evidence="8" type="ORF">QBC35DRAFT_473356</name>
</gene>
<evidence type="ECO:0000256" key="1">
    <source>
        <dbReference type="ARBA" id="ARBA00012513"/>
    </source>
</evidence>
<dbReference type="EC" id="2.7.11.1" evidence="1"/>
<evidence type="ECO:0000256" key="4">
    <source>
        <dbReference type="ARBA" id="ARBA00022777"/>
    </source>
</evidence>
<dbReference type="PROSITE" id="PS50011">
    <property type="entry name" value="PROTEIN_KINASE_DOM"/>
    <property type="match status" value="1"/>
</dbReference>
<reference evidence="8" key="1">
    <citation type="journal article" date="2023" name="Mol. Phylogenet. Evol.">
        <title>Genome-scale phylogeny and comparative genomics of the fungal order Sordariales.</title>
        <authorList>
            <person name="Hensen N."/>
            <person name="Bonometti L."/>
            <person name="Westerberg I."/>
            <person name="Brannstrom I.O."/>
            <person name="Guillou S."/>
            <person name="Cros-Aarteil S."/>
            <person name="Calhoun S."/>
            <person name="Haridas S."/>
            <person name="Kuo A."/>
            <person name="Mondo S."/>
            <person name="Pangilinan J."/>
            <person name="Riley R."/>
            <person name="LaButti K."/>
            <person name="Andreopoulos B."/>
            <person name="Lipzen A."/>
            <person name="Chen C."/>
            <person name="Yan M."/>
            <person name="Daum C."/>
            <person name="Ng V."/>
            <person name="Clum A."/>
            <person name="Steindorff A."/>
            <person name="Ohm R.A."/>
            <person name="Martin F."/>
            <person name="Silar P."/>
            <person name="Natvig D.O."/>
            <person name="Lalanne C."/>
            <person name="Gautier V."/>
            <person name="Ament-Velasquez S.L."/>
            <person name="Kruys A."/>
            <person name="Hutchinson M.I."/>
            <person name="Powell A.J."/>
            <person name="Barry K."/>
            <person name="Miller A.N."/>
            <person name="Grigoriev I.V."/>
            <person name="Debuchy R."/>
            <person name="Gladieux P."/>
            <person name="Hiltunen Thoren M."/>
            <person name="Johannesson H."/>
        </authorList>
    </citation>
    <scope>NUCLEOTIDE SEQUENCE</scope>
    <source>
        <strain evidence="8">PSN309</strain>
    </source>
</reference>
<evidence type="ECO:0000259" key="7">
    <source>
        <dbReference type="PROSITE" id="PS50011"/>
    </source>
</evidence>
<dbReference type="InterPro" id="IPR008271">
    <property type="entry name" value="Ser/Thr_kinase_AS"/>
</dbReference>
<keyword evidence="3" id="KW-0547">Nucleotide-binding</keyword>
<accession>A0AAN6WY58</accession>
<dbReference type="EMBL" id="MU864385">
    <property type="protein sequence ID" value="KAK4188657.1"/>
    <property type="molecule type" value="Genomic_DNA"/>
</dbReference>
<feature type="region of interest" description="Disordered" evidence="6">
    <location>
        <begin position="352"/>
        <end position="466"/>
    </location>
</feature>
<sequence>MAPSEIDFPAVAAQPAAQHVDDTTNVRLQSWVREIDNLDDELYQRTETVLGKGTCGKVIVVTRRRDGKQLACKIQNMRTENFSRDDWIQRQPHRMWQEVNIWHEACQGTQHVARMEDVAYNIRRRELYIYSELMAGGDLFRFVDKCRRSEDPLFLHPLIMLWLGHQLAKGMLEIHAKEIFHRDMKADNVLLRHPITLEMNHSLWAAQSAAGLTDELRPSFKSLSRSSQPAARALFTDGITAPEVVADRMKQSTKADIYSVGVLLKDAATLGSERVDLRSAYHYPKVLRDAIEFCCHPDPSRRPTAEVLVDAFQDALLEEWRNSVLGREAPAGQVAEGETYLPRPSFLPPLIVLGTPIPDSPPATPPTLPQQQQEKRATTVKTKIRFVNFKRKRQESEAEEPQRPPLAPVIRLSTPLPDSPPAVLPSPPHRPAAKKRCPRRRRRRRRRFSGLSRIESESRLGRESRD</sequence>
<dbReference type="Gene3D" id="3.30.200.20">
    <property type="entry name" value="Phosphorylase Kinase, domain 1"/>
    <property type="match status" value="1"/>
</dbReference>
<feature type="compositionally biased region" description="Pro residues" evidence="6">
    <location>
        <begin position="358"/>
        <end position="368"/>
    </location>
</feature>
<feature type="compositionally biased region" description="Pro residues" evidence="6">
    <location>
        <begin position="417"/>
        <end position="430"/>
    </location>
</feature>
<dbReference type="InterPro" id="IPR000719">
    <property type="entry name" value="Prot_kinase_dom"/>
</dbReference>
<keyword evidence="2" id="KW-0808">Transferase</keyword>
<feature type="compositionally biased region" description="Basic residues" evidence="6">
    <location>
        <begin position="382"/>
        <end position="393"/>
    </location>
</feature>
<dbReference type="Proteomes" id="UP001302126">
    <property type="component" value="Unassembled WGS sequence"/>
</dbReference>
<dbReference type="InterPro" id="IPR050660">
    <property type="entry name" value="NEK_Ser/Thr_kinase"/>
</dbReference>
<evidence type="ECO:0000256" key="3">
    <source>
        <dbReference type="ARBA" id="ARBA00022741"/>
    </source>
</evidence>
<evidence type="ECO:0000256" key="5">
    <source>
        <dbReference type="ARBA" id="ARBA00022840"/>
    </source>
</evidence>
<evidence type="ECO:0000313" key="8">
    <source>
        <dbReference type="EMBL" id="KAK4188657.1"/>
    </source>
</evidence>
<dbReference type="Gene3D" id="1.10.510.10">
    <property type="entry name" value="Transferase(Phosphotransferase) domain 1"/>
    <property type="match status" value="1"/>
</dbReference>
<dbReference type="SMART" id="SM00220">
    <property type="entry name" value="S_TKc"/>
    <property type="match status" value="1"/>
</dbReference>
<dbReference type="PANTHER" id="PTHR43671:SF13">
    <property type="entry name" value="SERINE_THREONINE-PROTEIN KINASE NEK2"/>
    <property type="match status" value="1"/>
</dbReference>
<dbReference type="InterPro" id="IPR011009">
    <property type="entry name" value="Kinase-like_dom_sf"/>
</dbReference>
<evidence type="ECO:0000256" key="6">
    <source>
        <dbReference type="SAM" id="MobiDB-lite"/>
    </source>
</evidence>